<evidence type="ECO:0000256" key="2">
    <source>
        <dbReference type="ARBA" id="ARBA00006275"/>
    </source>
</evidence>
<dbReference type="RefSeq" id="WP_048642874.1">
    <property type="nucleotide sequence ID" value="NZ_CP012040.1"/>
</dbReference>
<evidence type="ECO:0000256" key="6">
    <source>
        <dbReference type="SAM" id="SignalP"/>
    </source>
</evidence>
<gene>
    <name evidence="9" type="ORF">CA2015_3292</name>
</gene>
<keyword evidence="10" id="KW-1185">Reference proteome</keyword>
<protein>
    <submittedName>
        <fullName evidence="9">Putative nutrient binding outer membrane protein</fullName>
    </submittedName>
</protein>
<evidence type="ECO:0000259" key="8">
    <source>
        <dbReference type="Pfam" id="PF14322"/>
    </source>
</evidence>
<comment type="similarity">
    <text evidence="2">Belongs to the SusD family.</text>
</comment>
<dbReference type="Gene3D" id="1.25.40.390">
    <property type="match status" value="1"/>
</dbReference>
<feature type="domain" description="RagB/SusD" evidence="7">
    <location>
        <begin position="303"/>
        <end position="590"/>
    </location>
</feature>
<evidence type="ECO:0000256" key="4">
    <source>
        <dbReference type="ARBA" id="ARBA00023136"/>
    </source>
</evidence>
<keyword evidence="3 6" id="KW-0732">Signal</keyword>
<keyword evidence="5" id="KW-0998">Cell outer membrane</keyword>
<sequence>MKIYKFIWAAVCLTPLLLLSCNDDFLERYPLDEVSNETFWNTENDLMVYNNSLYHLALNDDNVPILHGHFDGFNSHWGSYWFLDEFSDNLAPRHDRHAFFQQVRAGKQIVPNGGQWFGYKGWNFVRAINVGLENYDKADIPEDTRNKYVGEARLLRGWFYAEKVQKFGDVPWVDRELNIDSDELFAARTPREEAMDKVLEDLNFATENIPDDWGDGNEPGRLNRWAALAIKSRLCLYEGTWRKYHGGSNAEMWIREAAEAAKEVIDNSPYAIYNTGDSENDFNSFMRKIDISGNPEVMVWRRYQLGIYTNHVQSYFSYSGGATKSFVEDFLATDGKPISISTLYQGDDTIEDVFANRDPRLRQTILHPDDTEKYNYDRGDGRDYPRVVGMSGGFTTTTGYHIIKHYNADDMIGKAYNTAESPAIILRYAEVLLNYAEAKAELGEITQGDLDLSINQLRDRVNMPHLMMDPPMDPRYANDGVSPLIVEIRRERRVELFLEGFRYNDLKRWKQGKKLEIPDMGVQWSPENQARFEGATVQTSVDPESGKTYIDVYKGTDWANPVFDEAKHYLWPLPLDDLAQNPQLVQNPGYN</sequence>
<name>A0A0H4PEJ0_9BACT</name>
<dbReference type="Pfam" id="PF14322">
    <property type="entry name" value="SusD-like_3"/>
    <property type="match status" value="1"/>
</dbReference>
<dbReference type="STRING" id="320787.CA2015_3292"/>
<dbReference type="PATRIC" id="fig|320787.5.peg.3595"/>
<feature type="domain" description="SusD-like N-terminal" evidence="8">
    <location>
        <begin position="121"/>
        <end position="236"/>
    </location>
</feature>
<dbReference type="PROSITE" id="PS51257">
    <property type="entry name" value="PROKAR_LIPOPROTEIN"/>
    <property type="match status" value="1"/>
</dbReference>
<dbReference type="KEGG" id="camu:CA2015_3292"/>
<reference evidence="9 10" key="1">
    <citation type="submission" date="2015-07" db="EMBL/GenBank/DDBJ databases">
        <authorList>
            <person name="Kim K.M."/>
        </authorList>
    </citation>
    <scope>NUCLEOTIDE SEQUENCE [LARGE SCALE GENOMIC DNA]</scope>
    <source>
        <strain evidence="9 10">KCTC 12363</strain>
    </source>
</reference>
<dbReference type="EMBL" id="CP012040">
    <property type="protein sequence ID" value="AKP52684.1"/>
    <property type="molecule type" value="Genomic_DNA"/>
</dbReference>
<dbReference type="InterPro" id="IPR033985">
    <property type="entry name" value="SusD-like_N"/>
</dbReference>
<evidence type="ECO:0000256" key="3">
    <source>
        <dbReference type="ARBA" id="ARBA00022729"/>
    </source>
</evidence>
<dbReference type="InterPro" id="IPR012944">
    <property type="entry name" value="SusD_RagB_dom"/>
</dbReference>
<accession>A0A0H4PEJ0</accession>
<dbReference type="AlphaFoldDB" id="A0A0H4PEJ0"/>
<evidence type="ECO:0000313" key="10">
    <source>
        <dbReference type="Proteomes" id="UP000036520"/>
    </source>
</evidence>
<feature type="chain" id="PRO_5005208029" evidence="6">
    <location>
        <begin position="21"/>
        <end position="591"/>
    </location>
</feature>
<evidence type="ECO:0000256" key="1">
    <source>
        <dbReference type="ARBA" id="ARBA00004442"/>
    </source>
</evidence>
<dbReference type="InterPro" id="IPR011990">
    <property type="entry name" value="TPR-like_helical_dom_sf"/>
</dbReference>
<evidence type="ECO:0000256" key="5">
    <source>
        <dbReference type="ARBA" id="ARBA00023237"/>
    </source>
</evidence>
<dbReference type="SUPFAM" id="SSF48452">
    <property type="entry name" value="TPR-like"/>
    <property type="match status" value="1"/>
</dbReference>
<evidence type="ECO:0000259" key="7">
    <source>
        <dbReference type="Pfam" id="PF07980"/>
    </source>
</evidence>
<proteinExistence type="inferred from homology"/>
<keyword evidence="4" id="KW-0472">Membrane</keyword>
<evidence type="ECO:0000313" key="9">
    <source>
        <dbReference type="EMBL" id="AKP52684.1"/>
    </source>
</evidence>
<dbReference type="Pfam" id="PF07980">
    <property type="entry name" value="SusD_RagB"/>
    <property type="match status" value="1"/>
</dbReference>
<feature type="signal peptide" evidence="6">
    <location>
        <begin position="1"/>
        <end position="20"/>
    </location>
</feature>
<dbReference type="Proteomes" id="UP000036520">
    <property type="component" value="Chromosome"/>
</dbReference>
<dbReference type="GO" id="GO:0009279">
    <property type="term" value="C:cell outer membrane"/>
    <property type="evidence" value="ECO:0007669"/>
    <property type="project" value="UniProtKB-SubCell"/>
</dbReference>
<dbReference type="OrthoDB" id="5694214at2"/>
<organism evidence="9 10">
    <name type="scientific">Cyclobacterium amurskyense</name>
    <dbReference type="NCBI Taxonomy" id="320787"/>
    <lineage>
        <taxon>Bacteria</taxon>
        <taxon>Pseudomonadati</taxon>
        <taxon>Bacteroidota</taxon>
        <taxon>Cytophagia</taxon>
        <taxon>Cytophagales</taxon>
        <taxon>Cyclobacteriaceae</taxon>
        <taxon>Cyclobacterium</taxon>
    </lineage>
</organism>
<comment type="subcellular location">
    <subcellularLocation>
        <location evidence="1">Cell outer membrane</location>
    </subcellularLocation>
</comment>